<evidence type="ECO:0000313" key="1">
    <source>
        <dbReference type="EMBL" id="KAH6934181.1"/>
    </source>
</evidence>
<sequence>MDVEVEDDIDNLHIAMEFVESESEDKEVDAVLCQIGAHLVRNSRNRIPRYYEEIVARYFDFEFKRLFRLSRDTFGTLVKRFSASSFFPKPRGGRPQIPAEKTCLIALSYLGTQNSMFRIADTFDVSESSVSLCLKRILDFLFCVSDEVIAWPNDEERANAKAGFLSRSKGKGPRNTIGCIDGCHIEIPRQKVSSASYYNRKKFPSIVLQGICDANSRFIDIFVGSPGCSHDARVLRSSPIYEVAETKCSGDYLLGDSAYPLLPWLMSPYRDNRATFEQYKRKFNKRHSQQRVAIEHAFGILKQRFRRLYLVDADSIEQCCLIVVGACVLHNLCSSSQDMLSDCEDPPREDDIENENDDAITSTAAIKEMCEVRRKKIAETQC</sequence>
<dbReference type="Proteomes" id="UP000821845">
    <property type="component" value="Chromosome 4"/>
</dbReference>
<evidence type="ECO:0000313" key="2">
    <source>
        <dbReference type="Proteomes" id="UP000821845"/>
    </source>
</evidence>
<gene>
    <name evidence="1" type="ORF">HPB50_021483</name>
</gene>
<comment type="caution">
    <text evidence="1">The sequence shown here is derived from an EMBL/GenBank/DDBJ whole genome shotgun (WGS) entry which is preliminary data.</text>
</comment>
<organism evidence="1 2">
    <name type="scientific">Hyalomma asiaticum</name>
    <name type="common">Tick</name>
    <dbReference type="NCBI Taxonomy" id="266040"/>
    <lineage>
        <taxon>Eukaryota</taxon>
        <taxon>Metazoa</taxon>
        <taxon>Ecdysozoa</taxon>
        <taxon>Arthropoda</taxon>
        <taxon>Chelicerata</taxon>
        <taxon>Arachnida</taxon>
        <taxon>Acari</taxon>
        <taxon>Parasitiformes</taxon>
        <taxon>Ixodida</taxon>
        <taxon>Ixodoidea</taxon>
        <taxon>Ixodidae</taxon>
        <taxon>Hyalomminae</taxon>
        <taxon>Hyalomma</taxon>
    </lineage>
</organism>
<proteinExistence type="predicted"/>
<keyword evidence="2" id="KW-1185">Reference proteome</keyword>
<reference evidence="1" key="1">
    <citation type="submission" date="2020-05" db="EMBL/GenBank/DDBJ databases">
        <title>Large-scale comparative analyses of tick genomes elucidate their genetic diversity and vector capacities.</title>
        <authorList>
            <person name="Jia N."/>
            <person name="Wang J."/>
            <person name="Shi W."/>
            <person name="Du L."/>
            <person name="Sun Y."/>
            <person name="Zhan W."/>
            <person name="Jiang J."/>
            <person name="Wang Q."/>
            <person name="Zhang B."/>
            <person name="Ji P."/>
            <person name="Sakyi L.B."/>
            <person name="Cui X."/>
            <person name="Yuan T."/>
            <person name="Jiang B."/>
            <person name="Yang W."/>
            <person name="Lam T.T.-Y."/>
            <person name="Chang Q."/>
            <person name="Ding S."/>
            <person name="Wang X."/>
            <person name="Zhu J."/>
            <person name="Ruan X."/>
            <person name="Zhao L."/>
            <person name="Wei J."/>
            <person name="Que T."/>
            <person name="Du C."/>
            <person name="Cheng J."/>
            <person name="Dai P."/>
            <person name="Han X."/>
            <person name="Huang E."/>
            <person name="Gao Y."/>
            <person name="Liu J."/>
            <person name="Shao H."/>
            <person name="Ye R."/>
            <person name="Li L."/>
            <person name="Wei W."/>
            <person name="Wang X."/>
            <person name="Wang C."/>
            <person name="Yang T."/>
            <person name="Huo Q."/>
            <person name="Li W."/>
            <person name="Guo W."/>
            <person name="Chen H."/>
            <person name="Zhou L."/>
            <person name="Ni X."/>
            <person name="Tian J."/>
            <person name="Zhou Y."/>
            <person name="Sheng Y."/>
            <person name="Liu T."/>
            <person name="Pan Y."/>
            <person name="Xia L."/>
            <person name="Li J."/>
            <person name="Zhao F."/>
            <person name="Cao W."/>
        </authorList>
    </citation>
    <scope>NUCLEOTIDE SEQUENCE</scope>
    <source>
        <strain evidence="1">Hyas-2018</strain>
    </source>
</reference>
<protein>
    <submittedName>
        <fullName evidence="1">Uncharacterized protein</fullName>
    </submittedName>
</protein>
<dbReference type="EMBL" id="CM023484">
    <property type="protein sequence ID" value="KAH6934181.1"/>
    <property type="molecule type" value="Genomic_DNA"/>
</dbReference>
<accession>A0ACB7SJF8</accession>
<name>A0ACB7SJF8_HYAAI</name>